<dbReference type="EMBL" id="MCOG01000062">
    <property type="protein sequence ID" value="ORY60361.1"/>
    <property type="molecule type" value="Genomic_DNA"/>
</dbReference>
<proteinExistence type="inferred from homology"/>
<dbReference type="Pfam" id="PF00106">
    <property type="entry name" value="adh_short"/>
    <property type="match status" value="1"/>
</dbReference>
<protein>
    <submittedName>
        <fullName evidence="3">Short-chain dehydrogenase/reductase SDR</fullName>
    </submittedName>
</protein>
<evidence type="ECO:0000313" key="4">
    <source>
        <dbReference type="Proteomes" id="UP000193920"/>
    </source>
</evidence>
<dbReference type="InterPro" id="IPR002347">
    <property type="entry name" value="SDR_fam"/>
</dbReference>
<dbReference type="Gene3D" id="3.40.50.720">
    <property type="entry name" value="NAD(P)-binding Rossmann-like Domain"/>
    <property type="match status" value="1"/>
</dbReference>
<dbReference type="Proteomes" id="UP000193920">
    <property type="component" value="Unassembled WGS sequence"/>
</dbReference>
<dbReference type="OrthoDB" id="191139at2759"/>
<accession>A0A1Y2DMA2</accession>
<organism evidence="3 4">
    <name type="scientific">Neocallimastix californiae</name>
    <dbReference type="NCBI Taxonomy" id="1754190"/>
    <lineage>
        <taxon>Eukaryota</taxon>
        <taxon>Fungi</taxon>
        <taxon>Fungi incertae sedis</taxon>
        <taxon>Chytridiomycota</taxon>
        <taxon>Chytridiomycota incertae sedis</taxon>
        <taxon>Neocallimastigomycetes</taxon>
        <taxon>Neocallimastigales</taxon>
        <taxon>Neocallimastigaceae</taxon>
        <taxon>Neocallimastix</taxon>
    </lineage>
</organism>
<dbReference type="CDD" id="cd05327">
    <property type="entry name" value="retinol-DH_like_SDR_c_like"/>
    <property type="match status" value="1"/>
</dbReference>
<dbReference type="InterPro" id="IPR036291">
    <property type="entry name" value="NAD(P)-bd_dom_sf"/>
</dbReference>
<dbReference type="AlphaFoldDB" id="A0A1Y2DMA2"/>
<keyword evidence="1" id="KW-0560">Oxidoreductase</keyword>
<evidence type="ECO:0000256" key="1">
    <source>
        <dbReference type="ARBA" id="ARBA00023002"/>
    </source>
</evidence>
<dbReference type="PRINTS" id="PR00081">
    <property type="entry name" value="GDHRDH"/>
</dbReference>
<dbReference type="SUPFAM" id="SSF51735">
    <property type="entry name" value="NAD(P)-binding Rossmann-fold domains"/>
    <property type="match status" value="1"/>
</dbReference>
<comment type="similarity">
    <text evidence="2">Belongs to the short-chain dehydrogenases/reductases (SDR) family.</text>
</comment>
<dbReference type="PANTHER" id="PTHR43157">
    <property type="entry name" value="PHOSPHATIDYLINOSITOL-GLYCAN BIOSYNTHESIS CLASS F PROTEIN-RELATED"/>
    <property type="match status" value="1"/>
</dbReference>
<sequence>MGRLDGKIAIVTGANAGMGMATVEALSDEGATVIMLCRNEKRGKDAYDLLMENKNRKLDLILCDLGDFDSIINFTNTVKEKYNKLDILINNAGFISLNRQETKEGLECQFGINHVGHFLLTMKLLDMMSEGSRIVNVASGAHKTGNIHFDDINLTKGFNVIKAYSQSKLANVLFTRELARRLKDKGITVNCCHPGAVATNIGVDRETGFGKTITGLLKPFFRTPKEGAATAIFLATDESVKDISGEYFYDCKIAKSTDRSKDLELAKKLFEFTEELVSRVYQPSEKI</sequence>
<name>A0A1Y2DMA2_9FUNG</name>
<keyword evidence="4" id="KW-1185">Reference proteome</keyword>
<reference evidence="3 4" key="1">
    <citation type="submission" date="2016-08" db="EMBL/GenBank/DDBJ databases">
        <title>A Parts List for Fungal Cellulosomes Revealed by Comparative Genomics.</title>
        <authorList>
            <consortium name="DOE Joint Genome Institute"/>
            <person name="Haitjema C.H."/>
            <person name="Gilmore S.P."/>
            <person name="Henske J.K."/>
            <person name="Solomon K.V."/>
            <person name="De Groot R."/>
            <person name="Kuo A."/>
            <person name="Mondo S.J."/>
            <person name="Salamov A.A."/>
            <person name="Labutti K."/>
            <person name="Zhao Z."/>
            <person name="Chiniquy J."/>
            <person name="Barry K."/>
            <person name="Brewer H.M."/>
            <person name="Purvine S.O."/>
            <person name="Wright A.T."/>
            <person name="Boxma B."/>
            <person name="Van Alen T."/>
            <person name="Hackstein J.H."/>
            <person name="Baker S.E."/>
            <person name="Grigoriev I.V."/>
            <person name="O'Malley M.A."/>
        </authorList>
    </citation>
    <scope>NUCLEOTIDE SEQUENCE [LARGE SCALE GENOMIC DNA]</scope>
    <source>
        <strain evidence="3 4">G1</strain>
    </source>
</reference>
<gene>
    <name evidence="3" type="ORF">LY90DRAFT_408590</name>
</gene>
<evidence type="ECO:0000256" key="2">
    <source>
        <dbReference type="RuleBase" id="RU000363"/>
    </source>
</evidence>
<comment type="caution">
    <text evidence="3">The sequence shown here is derived from an EMBL/GenBank/DDBJ whole genome shotgun (WGS) entry which is preliminary data.</text>
</comment>
<dbReference type="GO" id="GO:0016491">
    <property type="term" value="F:oxidoreductase activity"/>
    <property type="evidence" value="ECO:0007669"/>
    <property type="project" value="UniProtKB-KW"/>
</dbReference>
<dbReference type="PRINTS" id="PR00080">
    <property type="entry name" value="SDRFAMILY"/>
</dbReference>
<dbReference type="STRING" id="1754190.A0A1Y2DMA2"/>
<evidence type="ECO:0000313" key="3">
    <source>
        <dbReference type="EMBL" id="ORY60361.1"/>
    </source>
</evidence>
<dbReference type="PANTHER" id="PTHR43157:SF31">
    <property type="entry name" value="PHOSPHATIDYLINOSITOL-GLYCAN BIOSYNTHESIS CLASS F PROTEIN"/>
    <property type="match status" value="1"/>
</dbReference>